<dbReference type="EMBL" id="JBBPBK010000010">
    <property type="protein sequence ID" value="KAK9277553.1"/>
    <property type="molecule type" value="Genomic_DNA"/>
</dbReference>
<sequence>MALYTCSLASLSPLTPAKRPTSRSPILRTPSIILHPPSPIPSLSSSIRKPISAKIFPNPLRAAATQKYQYPDPIPEFAEAETKKFRAELVKRLSKDKETFGDDLNAVVNVCAEIFSEFLHKEYGGPGTLLVEPFTDMLVVLKEKKLPGAPLAARSSLLWAQNYVDQDWEIWNNSKLLK</sequence>
<evidence type="ECO:0000313" key="1">
    <source>
        <dbReference type="EMBL" id="KAK9277553.1"/>
    </source>
</evidence>
<organism evidence="1 2">
    <name type="scientific">Liquidambar formosana</name>
    <name type="common">Formosan gum</name>
    <dbReference type="NCBI Taxonomy" id="63359"/>
    <lineage>
        <taxon>Eukaryota</taxon>
        <taxon>Viridiplantae</taxon>
        <taxon>Streptophyta</taxon>
        <taxon>Embryophyta</taxon>
        <taxon>Tracheophyta</taxon>
        <taxon>Spermatophyta</taxon>
        <taxon>Magnoliopsida</taxon>
        <taxon>eudicotyledons</taxon>
        <taxon>Gunneridae</taxon>
        <taxon>Pentapetalae</taxon>
        <taxon>Saxifragales</taxon>
        <taxon>Altingiaceae</taxon>
        <taxon>Liquidambar</taxon>
    </lineage>
</organism>
<name>A0AAP0WUZ2_LIQFO</name>
<dbReference type="InterPro" id="IPR039349">
    <property type="entry name" value="PRIN2"/>
</dbReference>
<dbReference type="PANTHER" id="PTHR35987">
    <property type="entry name" value="PROTEIN PLASTID REDOX INSENSITIVE 2, CHLOROPLASTIC-RELATED"/>
    <property type="match status" value="1"/>
</dbReference>
<proteinExistence type="predicted"/>
<evidence type="ECO:0000313" key="2">
    <source>
        <dbReference type="Proteomes" id="UP001415857"/>
    </source>
</evidence>
<dbReference type="AlphaFoldDB" id="A0AAP0WUZ2"/>
<accession>A0AAP0WUZ2</accession>
<reference evidence="1 2" key="1">
    <citation type="journal article" date="2024" name="Plant J.">
        <title>Genome sequences and population genomics reveal climatic adaptation and genomic divergence between two closely related sweetgum species.</title>
        <authorList>
            <person name="Xu W.Q."/>
            <person name="Ren C.Q."/>
            <person name="Zhang X.Y."/>
            <person name="Comes H.P."/>
            <person name="Liu X.H."/>
            <person name="Li Y.G."/>
            <person name="Kettle C.J."/>
            <person name="Jalonen R."/>
            <person name="Gaisberger H."/>
            <person name="Ma Y.Z."/>
            <person name="Qiu Y.X."/>
        </authorList>
    </citation>
    <scope>NUCLEOTIDE SEQUENCE [LARGE SCALE GENOMIC DNA]</scope>
    <source>
        <strain evidence="1">Hangzhou</strain>
    </source>
</reference>
<comment type="caution">
    <text evidence="1">The sequence shown here is derived from an EMBL/GenBank/DDBJ whole genome shotgun (WGS) entry which is preliminary data.</text>
</comment>
<gene>
    <name evidence="1" type="ORF">L1049_007098</name>
</gene>
<protein>
    <submittedName>
        <fullName evidence="1">Uncharacterized protein</fullName>
    </submittedName>
</protein>
<dbReference type="PANTHER" id="PTHR35987:SF3">
    <property type="entry name" value="PROTEIN PLASTID REDOX INSENSITIVE 2-LIKE ISOFORM X1"/>
    <property type="match status" value="1"/>
</dbReference>
<keyword evidence="2" id="KW-1185">Reference proteome</keyword>
<dbReference type="Proteomes" id="UP001415857">
    <property type="component" value="Unassembled WGS sequence"/>
</dbReference>
<dbReference type="GO" id="GO:0010468">
    <property type="term" value="P:regulation of gene expression"/>
    <property type="evidence" value="ECO:0007669"/>
    <property type="project" value="InterPro"/>
</dbReference>